<dbReference type="InterPro" id="IPR000485">
    <property type="entry name" value="AsnC-type_HTH_dom"/>
</dbReference>
<evidence type="ECO:0000313" key="7">
    <source>
        <dbReference type="Proteomes" id="UP000252107"/>
    </source>
</evidence>
<protein>
    <submittedName>
        <fullName evidence="6">AsnC family transcriptional regulator</fullName>
    </submittedName>
</protein>
<proteinExistence type="predicted"/>
<dbReference type="PRINTS" id="PR00033">
    <property type="entry name" value="HTHASNC"/>
</dbReference>
<dbReference type="Proteomes" id="UP000252107">
    <property type="component" value="Unassembled WGS sequence"/>
</dbReference>
<accession>A0A367QUX3</accession>
<evidence type="ECO:0000313" key="6">
    <source>
        <dbReference type="EMBL" id="RCJ26992.1"/>
    </source>
</evidence>
<feature type="compositionally biased region" description="Polar residues" evidence="4">
    <location>
        <begin position="1"/>
        <end position="17"/>
    </location>
</feature>
<dbReference type="CDD" id="cd00090">
    <property type="entry name" value="HTH_ARSR"/>
    <property type="match status" value="1"/>
</dbReference>
<name>A0A367QUX3_9NOSO</name>
<dbReference type="GO" id="GO:0005829">
    <property type="term" value="C:cytosol"/>
    <property type="evidence" value="ECO:0007669"/>
    <property type="project" value="TreeGrafter"/>
</dbReference>
<evidence type="ECO:0000256" key="3">
    <source>
        <dbReference type="ARBA" id="ARBA00023163"/>
    </source>
</evidence>
<keyword evidence="2" id="KW-0238">DNA-binding</keyword>
<dbReference type="PROSITE" id="PS50956">
    <property type="entry name" value="HTH_ASNC_2"/>
    <property type="match status" value="1"/>
</dbReference>
<keyword evidence="7" id="KW-1185">Reference proteome</keyword>
<dbReference type="InterPro" id="IPR036388">
    <property type="entry name" value="WH-like_DNA-bd_sf"/>
</dbReference>
<dbReference type="GO" id="GO:0043565">
    <property type="term" value="F:sequence-specific DNA binding"/>
    <property type="evidence" value="ECO:0007669"/>
    <property type="project" value="InterPro"/>
</dbReference>
<dbReference type="EMBL" id="LXQD01000306">
    <property type="protein sequence ID" value="RCJ26992.1"/>
    <property type="molecule type" value="Genomic_DNA"/>
</dbReference>
<dbReference type="Pfam" id="PF01037">
    <property type="entry name" value="AsnC_trans_reg"/>
    <property type="match status" value="1"/>
</dbReference>
<evidence type="ECO:0000256" key="4">
    <source>
        <dbReference type="SAM" id="MobiDB-lite"/>
    </source>
</evidence>
<comment type="caution">
    <text evidence="6">The sequence shown here is derived from an EMBL/GenBank/DDBJ whole genome shotgun (WGS) entry which is preliminary data.</text>
</comment>
<keyword evidence="1" id="KW-0805">Transcription regulation</keyword>
<dbReference type="PROSITE" id="PS00519">
    <property type="entry name" value="HTH_ASNC_1"/>
    <property type="match status" value="1"/>
</dbReference>
<dbReference type="SMART" id="SM00344">
    <property type="entry name" value="HTH_ASNC"/>
    <property type="match status" value="1"/>
</dbReference>
<dbReference type="InterPro" id="IPR011991">
    <property type="entry name" value="ArsR-like_HTH"/>
</dbReference>
<dbReference type="Gene3D" id="1.10.10.10">
    <property type="entry name" value="Winged helix-like DNA-binding domain superfamily/Winged helix DNA-binding domain"/>
    <property type="match status" value="1"/>
</dbReference>
<dbReference type="InterPro" id="IPR019888">
    <property type="entry name" value="Tscrpt_reg_AsnC-like"/>
</dbReference>
<dbReference type="Gene3D" id="3.30.70.920">
    <property type="match status" value="1"/>
</dbReference>
<reference evidence="6" key="1">
    <citation type="submission" date="2016-04" db="EMBL/GenBank/DDBJ databases">
        <authorList>
            <person name="Tabuchi Yagui T.R."/>
        </authorList>
    </citation>
    <scope>NUCLEOTIDE SEQUENCE [LARGE SCALE GENOMIC DNA]</scope>
    <source>
        <strain evidence="6">NIES-26</strain>
    </source>
</reference>
<feature type="region of interest" description="Disordered" evidence="4">
    <location>
        <begin position="1"/>
        <end position="23"/>
    </location>
</feature>
<dbReference type="SUPFAM" id="SSF46785">
    <property type="entry name" value="Winged helix' DNA-binding domain"/>
    <property type="match status" value="1"/>
</dbReference>
<feature type="domain" description="HTH asnC-type" evidence="5">
    <location>
        <begin position="26"/>
        <end position="87"/>
    </location>
</feature>
<sequence length="182" mass="20826">MTYTWRHNLSKNQTTKGKNSESLKPLDEKDRLVLCLLQENSRITHAELARQVNLTAPGLQKRLKKLEESGFIDRYVTLVNREALGLDLLCFTQVTLAHHQPECVGHFCERVKELPEVLECHHLTGEFDYLLKVVVTNHQHLERLLTEKITQIPGVDKVRTSIVLNEIKASTSLPLGEVEARK</sequence>
<dbReference type="PANTHER" id="PTHR30154:SF34">
    <property type="entry name" value="TRANSCRIPTIONAL REGULATOR AZLB"/>
    <property type="match status" value="1"/>
</dbReference>
<dbReference type="SUPFAM" id="SSF54909">
    <property type="entry name" value="Dimeric alpha+beta barrel"/>
    <property type="match status" value="1"/>
</dbReference>
<gene>
    <name evidence="6" type="ORF">A6770_02145</name>
</gene>
<organism evidence="6 7">
    <name type="scientific">Nostoc minutum NIES-26</name>
    <dbReference type="NCBI Taxonomy" id="1844469"/>
    <lineage>
        <taxon>Bacteria</taxon>
        <taxon>Bacillati</taxon>
        <taxon>Cyanobacteriota</taxon>
        <taxon>Cyanophyceae</taxon>
        <taxon>Nostocales</taxon>
        <taxon>Nostocaceae</taxon>
        <taxon>Nostoc</taxon>
    </lineage>
</organism>
<evidence type="ECO:0000259" key="5">
    <source>
        <dbReference type="PROSITE" id="PS50956"/>
    </source>
</evidence>
<dbReference type="InterPro" id="IPR019887">
    <property type="entry name" value="Tscrpt_reg_AsnC/Lrp_C"/>
</dbReference>
<dbReference type="Pfam" id="PF13412">
    <property type="entry name" value="HTH_24"/>
    <property type="match status" value="1"/>
</dbReference>
<dbReference type="GO" id="GO:0043200">
    <property type="term" value="P:response to amino acid"/>
    <property type="evidence" value="ECO:0007669"/>
    <property type="project" value="TreeGrafter"/>
</dbReference>
<dbReference type="AlphaFoldDB" id="A0A367QUX3"/>
<dbReference type="InterPro" id="IPR019885">
    <property type="entry name" value="Tscrpt_reg_HTH_AsnC-type_CS"/>
</dbReference>
<evidence type="ECO:0000256" key="2">
    <source>
        <dbReference type="ARBA" id="ARBA00023125"/>
    </source>
</evidence>
<dbReference type="InterPro" id="IPR036390">
    <property type="entry name" value="WH_DNA-bd_sf"/>
</dbReference>
<keyword evidence="3" id="KW-0804">Transcription</keyword>
<dbReference type="InterPro" id="IPR011008">
    <property type="entry name" value="Dimeric_a/b-barrel"/>
</dbReference>
<dbReference type="PANTHER" id="PTHR30154">
    <property type="entry name" value="LEUCINE-RESPONSIVE REGULATORY PROTEIN"/>
    <property type="match status" value="1"/>
</dbReference>
<evidence type="ECO:0000256" key="1">
    <source>
        <dbReference type="ARBA" id="ARBA00023015"/>
    </source>
</evidence>